<name>A0AAW3WYY6_SERFO</name>
<sequence length="122" mass="13988">MAQQFEQNMTLGRDENLAWRQKSQQLRQALNCALACLHACEPDAISFRLLQDWLQADTVSELYLLMHTDPRFDEGRAALENYLGCLPGVHPEHAAAMGSWPEAAERAHDYLVQLITRENRHE</sequence>
<dbReference type="AlphaFoldDB" id="A0AAW3WYY6"/>
<reference evidence="1" key="1">
    <citation type="submission" date="2020-08" db="EMBL/GenBank/DDBJ databases">
        <title>Food and environmental bacterial isolates.</title>
        <authorList>
            <person name="Richter L."/>
            <person name="Du Plessis E.M."/>
            <person name="Duvenage S."/>
            <person name="Allam M."/>
            <person name="Korsten L."/>
        </authorList>
    </citation>
    <scope>NUCLEOTIDE SEQUENCE</scope>
    <source>
        <strain evidence="1">UPMP2127</strain>
    </source>
</reference>
<evidence type="ECO:0000313" key="2">
    <source>
        <dbReference type="Proteomes" id="UP000659084"/>
    </source>
</evidence>
<dbReference type="RefSeq" id="WP_179254047.1">
    <property type="nucleotide sequence ID" value="NZ_JACBIV010000064.1"/>
</dbReference>
<evidence type="ECO:0000313" key="1">
    <source>
        <dbReference type="EMBL" id="MBC3215905.1"/>
    </source>
</evidence>
<proteinExistence type="predicted"/>
<accession>A0AAW3WYY6</accession>
<comment type="caution">
    <text evidence="1">The sequence shown here is derived from an EMBL/GenBank/DDBJ whole genome shotgun (WGS) entry which is preliminary data.</text>
</comment>
<protein>
    <submittedName>
        <fullName evidence="1">Uncharacterized protein</fullName>
    </submittedName>
</protein>
<dbReference type="Proteomes" id="UP000659084">
    <property type="component" value="Unassembled WGS sequence"/>
</dbReference>
<organism evidence="1 2">
    <name type="scientific">Serratia fonticola</name>
    <dbReference type="NCBI Taxonomy" id="47917"/>
    <lineage>
        <taxon>Bacteria</taxon>
        <taxon>Pseudomonadati</taxon>
        <taxon>Pseudomonadota</taxon>
        <taxon>Gammaproteobacteria</taxon>
        <taxon>Enterobacterales</taxon>
        <taxon>Yersiniaceae</taxon>
        <taxon>Serratia</taxon>
    </lineage>
</organism>
<gene>
    <name evidence="1" type="ORF">H8J20_27715</name>
</gene>
<dbReference type="EMBL" id="JACNYO010000070">
    <property type="protein sequence ID" value="MBC3215905.1"/>
    <property type="molecule type" value="Genomic_DNA"/>
</dbReference>